<evidence type="ECO:0000313" key="2">
    <source>
        <dbReference type="EMBL" id="MFD2629916.1"/>
    </source>
</evidence>
<dbReference type="EMBL" id="JBHUMX010000041">
    <property type="protein sequence ID" value="MFD2629916.1"/>
    <property type="molecule type" value="Genomic_DNA"/>
</dbReference>
<gene>
    <name evidence="2" type="ORF">ACFSUN_14095</name>
</gene>
<dbReference type="Proteomes" id="UP001597451">
    <property type="component" value="Unassembled WGS sequence"/>
</dbReference>
<evidence type="ECO:0008006" key="4">
    <source>
        <dbReference type="Google" id="ProtNLM"/>
    </source>
</evidence>
<reference evidence="3" key="1">
    <citation type="journal article" date="2019" name="Int. J. Syst. Evol. Microbiol.">
        <title>The Global Catalogue of Microorganisms (GCM) 10K type strain sequencing project: providing services to taxonomists for standard genome sequencing and annotation.</title>
        <authorList>
            <consortium name="The Broad Institute Genomics Platform"/>
            <consortium name="The Broad Institute Genome Sequencing Center for Infectious Disease"/>
            <person name="Wu L."/>
            <person name="Ma J."/>
        </authorList>
    </citation>
    <scope>NUCLEOTIDE SEQUENCE [LARGE SCALE GENOMIC DNA]</scope>
    <source>
        <strain evidence="3">TISTR 1858</strain>
    </source>
</reference>
<dbReference type="RefSeq" id="WP_379562704.1">
    <property type="nucleotide sequence ID" value="NZ_JBHUMX010000041.1"/>
</dbReference>
<keyword evidence="1" id="KW-1133">Transmembrane helix</keyword>
<evidence type="ECO:0000313" key="3">
    <source>
        <dbReference type="Proteomes" id="UP001597451"/>
    </source>
</evidence>
<accession>A0ABW5Q2Z6</accession>
<feature type="transmembrane region" description="Helical" evidence="1">
    <location>
        <begin position="32"/>
        <end position="49"/>
    </location>
</feature>
<keyword evidence="1" id="KW-0812">Transmembrane</keyword>
<protein>
    <recommendedName>
        <fullName evidence="4">Glycine zipper family protein</fullName>
    </recommendedName>
</protein>
<proteinExistence type="predicted"/>
<comment type="caution">
    <text evidence="2">The sequence shown here is derived from an EMBL/GenBank/DDBJ whole genome shotgun (WGS) entry which is preliminary data.</text>
</comment>
<organism evidence="2 3">
    <name type="scientific">Oceanobacillus kapialis</name>
    <dbReference type="NCBI Taxonomy" id="481353"/>
    <lineage>
        <taxon>Bacteria</taxon>
        <taxon>Bacillati</taxon>
        <taxon>Bacillota</taxon>
        <taxon>Bacilli</taxon>
        <taxon>Bacillales</taxon>
        <taxon>Bacillaceae</taxon>
        <taxon>Oceanobacillus</taxon>
    </lineage>
</organism>
<keyword evidence="3" id="KW-1185">Reference proteome</keyword>
<sequence>MNKYDVGWIAFVGCMFLGIGIGMLFDRIAAGTLIGMGTGFVMVALFNRSKS</sequence>
<keyword evidence="1" id="KW-0472">Membrane</keyword>
<evidence type="ECO:0000256" key="1">
    <source>
        <dbReference type="SAM" id="Phobius"/>
    </source>
</evidence>
<feature type="transmembrane region" description="Helical" evidence="1">
    <location>
        <begin position="6"/>
        <end position="25"/>
    </location>
</feature>
<name>A0ABW5Q2Z6_9BACI</name>